<evidence type="ECO:0000256" key="2">
    <source>
        <dbReference type="SAM" id="SignalP"/>
    </source>
</evidence>
<dbReference type="SMART" id="SM00499">
    <property type="entry name" value="AAI"/>
    <property type="match status" value="1"/>
</dbReference>
<dbReference type="InterPro" id="IPR036312">
    <property type="entry name" value="Bifun_inhib/LTP/seed_sf"/>
</dbReference>
<evidence type="ECO:0000259" key="3">
    <source>
        <dbReference type="SMART" id="SM00499"/>
    </source>
</evidence>
<dbReference type="Pfam" id="PF00234">
    <property type="entry name" value="Tryp_alpha_amyl"/>
    <property type="match status" value="1"/>
</dbReference>
<feature type="chain" id="PRO_5039171404" description="Non-specific lipid-transfer protein" evidence="2">
    <location>
        <begin position="19"/>
        <end position="111"/>
    </location>
</feature>
<keyword evidence="1" id="KW-0446">Lipid-binding</keyword>
<organism evidence="4 5">
    <name type="scientific">Dioscorea zingiberensis</name>
    <dbReference type="NCBI Taxonomy" id="325984"/>
    <lineage>
        <taxon>Eukaryota</taxon>
        <taxon>Viridiplantae</taxon>
        <taxon>Streptophyta</taxon>
        <taxon>Embryophyta</taxon>
        <taxon>Tracheophyta</taxon>
        <taxon>Spermatophyta</taxon>
        <taxon>Magnoliopsida</taxon>
        <taxon>Liliopsida</taxon>
        <taxon>Dioscoreales</taxon>
        <taxon>Dioscoreaceae</taxon>
        <taxon>Dioscorea</taxon>
    </lineage>
</organism>
<sequence>MVGLMVVCMAMEWQRGQAAVTCGMVAKSLAPCIRYLRGPVSSVPPGCCAGVISLNNQANTTPVRQQVCGCLKNLPKNIPGINPGRASGLPRKCGVSVGYPISISVDCSKVH</sequence>
<keyword evidence="5" id="KW-1185">Reference proteome</keyword>
<evidence type="ECO:0000313" key="5">
    <source>
        <dbReference type="Proteomes" id="UP001085076"/>
    </source>
</evidence>
<dbReference type="EMBL" id="JAGGNH010000001">
    <property type="protein sequence ID" value="KAJ0985431.1"/>
    <property type="molecule type" value="Genomic_DNA"/>
</dbReference>
<reference evidence="4" key="1">
    <citation type="submission" date="2021-03" db="EMBL/GenBank/DDBJ databases">
        <authorList>
            <person name="Li Z."/>
            <person name="Yang C."/>
        </authorList>
    </citation>
    <scope>NUCLEOTIDE SEQUENCE</scope>
    <source>
        <strain evidence="4">Dzin_1.0</strain>
        <tissue evidence="4">Leaf</tissue>
    </source>
</reference>
<dbReference type="Gene3D" id="1.10.110.10">
    <property type="entry name" value="Plant lipid-transfer and hydrophobic proteins"/>
    <property type="match status" value="1"/>
</dbReference>
<dbReference type="AlphaFoldDB" id="A0A9D5D4W8"/>
<dbReference type="Proteomes" id="UP001085076">
    <property type="component" value="Miscellaneous, Linkage group lg01"/>
</dbReference>
<evidence type="ECO:0000313" key="4">
    <source>
        <dbReference type="EMBL" id="KAJ0985431.1"/>
    </source>
</evidence>
<comment type="caution">
    <text evidence="4">The sequence shown here is derived from an EMBL/GenBank/DDBJ whole genome shotgun (WGS) entry which is preliminary data.</text>
</comment>
<dbReference type="PANTHER" id="PTHR33076">
    <property type="entry name" value="NON-SPECIFIC LIPID-TRANSFER PROTEIN 2-RELATED"/>
    <property type="match status" value="1"/>
</dbReference>
<dbReference type="PRINTS" id="PR00382">
    <property type="entry name" value="LIPIDTRNSFER"/>
</dbReference>
<reference evidence="4" key="2">
    <citation type="journal article" date="2022" name="Hortic Res">
        <title>The genome of Dioscorea zingiberensis sheds light on the biosynthesis, origin and evolution of the medicinally important diosgenin saponins.</title>
        <authorList>
            <person name="Li Y."/>
            <person name="Tan C."/>
            <person name="Li Z."/>
            <person name="Guo J."/>
            <person name="Li S."/>
            <person name="Chen X."/>
            <person name="Wang C."/>
            <person name="Dai X."/>
            <person name="Yang H."/>
            <person name="Song W."/>
            <person name="Hou L."/>
            <person name="Xu J."/>
            <person name="Tong Z."/>
            <person name="Xu A."/>
            <person name="Yuan X."/>
            <person name="Wang W."/>
            <person name="Yang Q."/>
            <person name="Chen L."/>
            <person name="Sun Z."/>
            <person name="Wang K."/>
            <person name="Pan B."/>
            <person name="Chen J."/>
            <person name="Bao Y."/>
            <person name="Liu F."/>
            <person name="Qi X."/>
            <person name="Gang D.R."/>
            <person name="Wen J."/>
            <person name="Li J."/>
        </authorList>
    </citation>
    <scope>NUCLEOTIDE SEQUENCE</scope>
    <source>
        <strain evidence="4">Dzin_1.0</strain>
    </source>
</reference>
<feature type="signal peptide" evidence="2">
    <location>
        <begin position="1"/>
        <end position="18"/>
    </location>
</feature>
<comment type="function">
    <text evidence="1">Plant non-specific lipid-transfer proteins transfer phospholipids as well as galactolipids across membranes. May play a role in wax or cutin deposition in the cell walls of expanding epidermal cells and certain secretory tissues.</text>
</comment>
<comment type="similarity">
    <text evidence="1">Belongs to the plant LTP family.</text>
</comment>
<dbReference type="GO" id="GO:0008289">
    <property type="term" value="F:lipid binding"/>
    <property type="evidence" value="ECO:0007669"/>
    <property type="project" value="UniProtKB-KW"/>
</dbReference>
<dbReference type="CDD" id="cd01960">
    <property type="entry name" value="nsLTP1"/>
    <property type="match status" value="1"/>
</dbReference>
<dbReference type="PROSITE" id="PS00597">
    <property type="entry name" value="PLANT_LTP"/>
    <property type="match status" value="1"/>
</dbReference>
<dbReference type="InterPro" id="IPR000528">
    <property type="entry name" value="Plant_nsLTP"/>
</dbReference>
<accession>A0A9D5D4W8</accession>
<gene>
    <name evidence="4" type="ORF">J5N97_003787</name>
</gene>
<proteinExistence type="inferred from homology"/>
<keyword evidence="1" id="KW-0813">Transport</keyword>
<feature type="domain" description="Bifunctional inhibitor/plant lipid transfer protein/seed storage helical" evidence="3">
    <location>
        <begin position="22"/>
        <end position="107"/>
    </location>
</feature>
<name>A0A9D5D4W8_9LILI</name>
<dbReference type="InterPro" id="IPR016140">
    <property type="entry name" value="Bifunc_inhib/LTP/seed_store"/>
</dbReference>
<evidence type="ECO:0000256" key="1">
    <source>
        <dbReference type="RuleBase" id="RU000628"/>
    </source>
</evidence>
<dbReference type="GO" id="GO:0006869">
    <property type="term" value="P:lipid transport"/>
    <property type="evidence" value="ECO:0007669"/>
    <property type="project" value="InterPro"/>
</dbReference>
<protein>
    <recommendedName>
        <fullName evidence="1">Non-specific lipid-transfer protein</fullName>
    </recommendedName>
</protein>
<keyword evidence="2" id="KW-0732">Signal</keyword>
<dbReference type="OrthoDB" id="770678at2759"/>
<dbReference type="SUPFAM" id="SSF47699">
    <property type="entry name" value="Bifunctional inhibitor/lipid-transfer protein/seed storage 2S albumin"/>
    <property type="match status" value="1"/>
</dbReference>